<dbReference type="PANTHER" id="PTHR30250">
    <property type="entry name" value="PST FAMILY PREDICTED COLANIC ACID TRANSPORTER"/>
    <property type="match status" value="1"/>
</dbReference>
<dbReference type="Pfam" id="PF13440">
    <property type="entry name" value="Polysacc_synt_3"/>
    <property type="match status" value="1"/>
</dbReference>
<feature type="transmembrane region" description="Helical" evidence="7">
    <location>
        <begin position="44"/>
        <end position="69"/>
    </location>
</feature>
<feature type="transmembrane region" description="Helical" evidence="7">
    <location>
        <begin position="326"/>
        <end position="343"/>
    </location>
</feature>
<evidence type="ECO:0000256" key="6">
    <source>
        <dbReference type="ARBA" id="ARBA00023136"/>
    </source>
</evidence>
<dbReference type="GO" id="GO:0005886">
    <property type="term" value="C:plasma membrane"/>
    <property type="evidence" value="ECO:0007669"/>
    <property type="project" value="UniProtKB-SubCell"/>
</dbReference>
<gene>
    <name evidence="8" type="ORF">FOA19_20590</name>
</gene>
<feature type="transmembrane region" description="Helical" evidence="7">
    <location>
        <begin position="285"/>
        <end position="306"/>
    </location>
</feature>
<comment type="subcellular location">
    <subcellularLocation>
        <location evidence="1">Cell membrane</location>
        <topology evidence="1">Multi-pass membrane protein</topology>
    </subcellularLocation>
</comment>
<dbReference type="Proteomes" id="UP000324133">
    <property type="component" value="Unassembled WGS sequence"/>
</dbReference>
<name>A0A5B6TA72_9BACT</name>
<dbReference type="EMBL" id="VKKY01000003">
    <property type="protein sequence ID" value="KAA3436777.1"/>
    <property type="molecule type" value="Genomic_DNA"/>
</dbReference>
<evidence type="ECO:0000256" key="1">
    <source>
        <dbReference type="ARBA" id="ARBA00004651"/>
    </source>
</evidence>
<feature type="transmembrane region" description="Helical" evidence="7">
    <location>
        <begin position="380"/>
        <end position="404"/>
    </location>
</feature>
<dbReference type="CDD" id="cd13127">
    <property type="entry name" value="MATE_tuaB_like"/>
    <property type="match status" value="1"/>
</dbReference>
<sequence>MAENSGKSFLKGTVWAIIDNFFRQAITLSVFVVLARLLEPEIFGLLSFSFVFVNIFVAVINDGIVTAIVRKENPVEADYNTGFWLCVGCSIPAFLFLFFTANFFEELTSSKGLATVMRATSFIILTTGLSSIHEVWLRRRMDFKTIAIRSIISVGLGGLVGVYLAMKGYGVTSVLAQQLTTALSQLLMLWFTTAWRPGLNVSKASFREIFHFSKYIALTNLSNAANQNSDVFFVTYYLGPVSTGIYTTGKRISSTLNTVISTALLRVSLPAFSKLQNNDAELSKIYLQSTTLTAMVTAPIFAGIAVLSKDITLLILGEKWLKSVPIMQVVTIIGFLTSIGYYNQSIMVAKNKPQWQTRLTLLYAISNVTAFVLFTRFGLLATALAFAGRALLLYPVSVWCALKLTGLHWSQYVKSLLPALLAALLMVIALVEASGFLLQIPLVVRLVVLVLLGACTYCSLLYVFMPGIYRRFMVDTVQDKVLKRKKVYN</sequence>
<keyword evidence="5 7" id="KW-1133">Transmembrane helix</keyword>
<evidence type="ECO:0000256" key="3">
    <source>
        <dbReference type="ARBA" id="ARBA00022475"/>
    </source>
</evidence>
<feature type="transmembrane region" description="Helical" evidence="7">
    <location>
        <begin position="146"/>
        <end position="166"/>
    </location>
</feature>
<evidence type="ECO:0000313" key="8">
    <source>
        <dbReference type="EMBL" id="KAA3436777.1"/>
    </source>
</evidence>
<dbReference type="PANTHER" id="PTHR30250:SF10">
    <property type="entry name" value="LIPOPOLYSACCHARIDE BIOSYNTHESIS PROTEIN WZXC"/>
    <property type="match status" value="1"/>
</dbReference>
<evidence type="ECO:0000256" key="4">
    <source>
        <dbReference type="ARBA" id="ARBA00022692"/>
    </source>
</evidence>
<evidence type="ECO:0000256" key="2">
    <source>
        <dbReference type="ARBA" id="ARBA00007430"/>
    </source>
</evidence>
<feature type="transmembrane region" description="Helical" evidence="7">
    <location>
        <begin position="355"/>
        <end position="374"/>
    </location>
</feature>
<keyword evidence="9" id="KW-1185">Reference proteome</keyword>
<accession>A0A5B6TA72</accession>
<organism evidence="8 9">
    <name type="scientific">Rufibacter hautae</name>
    <dbReference type="NCBI Taxonomy" id="2595005"/>
    <lineage>
        <taxon>Bacteria</taxon>
        <taxon>Pseudomonadati</taxon>
        <taxon>Bacteroidota</taxon>
        <taxon>Cytophagia</taxon>
        <taxon>Cytophagales</taxon>
        <taxon>Hymenobacteraceae</taxon>
        <taxon>Rufibacter</taxon>
    </lineage>
</organism>
<feature type="transmembrane region" description="Helical" evidence="7">
    <location>
        <begin position="81"/>
        <end position="104"/>
    </location>
</feature>
<evidence type="ECO:0000256" key="5">
    <source>
        <dbReference type="ARBA" id="ARBA00022989"/>
    </source>
</evidence>
<comment type="caution">
    <text evidence="8">The sequence shown here is derived from an EMBL/GenBank/DDBJ whole genome shotgun (WGS) entry which is preliminary data.</text>
</comment>
<dbReference type="RefSeq" id="WP_149092716.1">
    <property type="nucleotide sequence ID" value="NZ_VKKY01000003.1"/>
</dbReference>
<comment type="similarity">
    <text evidence="2">Belongs to the polysaccharide synthase family.</text>
</comment>
<protein>
    <submittedName>
        <fullName evidence="8">Lipopolysaccharide biosynthesis protein</fullName>
    </submittedName>
</protein>
<dbReference type="InterPro" id="IPR050833">
    <property type="entry name" value="Poly_Biosynth_Transport"/>
</dbReference>
<keyword evidence="4 7" id="KW-0812">Transmembrane</keyword>
<dbReference type="AlphaFoldDB" id="A0A5B6TA72"/>
<feature type="transmembrane region" description="Helical" evidence="7">
    <location>
        <begin position="178"/>
        <end position="195"/>
    </location>
</feature>
<evidence type="ECO:0000313" key="9">
    <source>
        <dbReference type="Proteomes" id="UP000324133"/>
    </source>
</evidence>
<feature type="transmembrane region" description="Helical" evidence="7">
    <location>
        <begin position="116"/>
        <end position="137"/>
    </location>
</feature>
<keyword evidence="6 7" id="KW-0472">Membrane</keyword>
<keyword evidence="3" id="KW-1003">Cell membrane</keyword>
<feature type="transmembrane region" description="Helical" evidence="7">
    <location>
        <begin position="416"/>
        <end position="437"/>
    </location>
</feature>
<feature type="transmembrane region" description="Helical" evidence="7">
    <location>
        <begin position="21"/>
        <end position="38"/>
    </location>
</feature>
<reference evidence="8 9" key="1">
    <citation type="submission" date="2019-07" db="EMBL/GenBank/DDBJ databases">
        <title>Rufibacter sp. nov., isolated from lake sediment.</title>
        <authorList>
            <person name="Qu J.-H."/>
        </authorList>
    </citation>
    <scope>NUCLEOTIDE SEQUENCE [LARGE SCALE GENOMIC DNA]</scope>
    <source>
        <strain evidence="8 9">NBS58-1</strain>
    </source>
</reference>
<proteinExistence type="inferred from homology"/>
<evidence type="ECO:0000256" key="7">
    <source>
        <dbReference type="SAM" id="Phobius"/>
    </source>
</evidence>
<feature type="transmembrane region" description="Helical" evidence="7">
    <location>
        <begin position="443"/>
        <end position="464"/>
    </location>
</feature>
<dbReference type="OrthoDB" id="9770347at2"/>